<evidence type="ECO:0000313" key="2">
    <source>
        <dbReference type="Proteomes" id="UP001162131"/>
    </source>
</evidence>
<name>A0AAU9KCZ8_9CILI</name>
<evidence type="ECO:0000313" key="1">
    <source>
        <dbReference type="EMBL" id="CAG9335568.1"/>
    </source>
</evidence>
<dbReference type="EMBL" id="CAJZBQ010000062">
    <property type="protein sequence ID" value="CAG9335568.1"/>
    <property type="molecule type" value="Genomic_DNA"/>
</dbReference>
<reference evidence="1" key="1">
    <citation type="submission" date="2021-09" db="EMBL/GenBank/DDBJ databases">
        <authorList>
            <consortium name="AG Swart"/>
            <person name="Singh M."/>
            <person name="Singh A."/>
            <person name="Seah K."/>
            <person name="Emmerich C."/>
        </authorList>
    </citation>
    <scope>NUCLEOTIDE SEQUENCE</scope>
    <source>
        <strain evidence="1">ATCC30299</strain>
    </source>
</reference>
<keyword evidence="2" id="KW-1185">Reference proteome</keyword>
<sequence length="281" mass="32936">MDLSRSRIIYHFKPSDRDEKAQEMVMRFRREKMKESYFSQTQLLEKYLPDPEALNKVFEEDEDRYDEFDSEMDQMLGEIDEIIKTCFLIPIDKANLSSIPKLPLKKIISKNFSDGKLHFKGKKKSNTTRIYSYRSITMLKLRQNEGPDLGRVNLNRPKWNPFLISPASGNPQESDGLNPQEIYTERIKRKSNFESKPVKETLLKYPKVLFKEASPKKMTNTRSKSAFDIIASFNRNGKSRSEQLTHFNRPILQIPILNASQMNSSLSTERLHELKRVLNKH</sequence>
<proteinExistence type="predicted"/>
<dbReference type="AlphaFoldDB" id="A0AAU9KCZ8"/>
<gene>
    <name evidence="1" type="ORF">BSTOLATCC_MIC64034</name>
</gene>
<accession>A0AAU9KCZ8</accession>
<protein>
    <submittedName>
        <fullName evidence="1">Uncharacterized protein</fullName>
    </submittedName>
</protein>
<comment type="caution">
    <text evidence="1">The sequence shown here is derived from an EMBL/GenBank/DDBJ whole genome shotgun (WGS) entry which is preliminary data.</text>
</comment>
<organism evidence="1 2">
    <name type="scientific">Blepharisma stoltei</name>
    <dbReference type="NCBI Taxonomy" id="1481888"/>
    <lineage>
        <taxon>Eukaryota</taxon>
        <taxon>Sar</taxon>
        <taxon>Alveolata</taxon>
        <taxon>Ciliophora</taxon>
        <taxon>Postciliodesmatophora</taxon>
        <taxon>Heterotrichea</taxon>
        <taxon>Heterotrichida</taxon>
        <taxon>Blepharismidae</taxon>
        <taxon>Blepharisma</taxon>
    </lineage>
</organism>
<dbReference type="Proteomes" id="UP001162131">
    <property type="component" value="Unassembled WGS sequence"/>
</dbReference>